<dbReference type="GO" id="GO:0043565">
    <property type="term" value="F:sequence-specific DNA binding"/>
    <property type="evidence" value="ECO:0007669"/>
    <property type="project" value="InterPro"/>
</dbReference>
<dbReference type="AlphaFoldDB" id="A0A5B1CNG6"/>
<dbReference type="EMBL" id="VRLW01000001">
    <property type="protein sequence ID" value="KAA1261120.1"/>
    <property type="molecule type" value="Genomic_DNA"/>
</dbReference>
<evidence type="ECO:0000259" key="4">
    <source>
        <dbReference type="PROSITE" id="PS01124"/>
    </source>
</evidence>
<accession>A0A5B1CNG6</accession>
<dbReference type="Proteomes" id="UP000322699">
    <property type="component" value="Unassembled WGS sequence"/>
</dbReference>
<dbReference type="InterPro" id="IPR003313">
    <property type="entry name" value="AraC-bd"/>
</dbReference>
<dbReference type="InterPro" id="IPR018060">
    <property type="entry name" value="HTH_AraC"/>
</dbReference>
<keyword evidence="6" id="KW-1185">Reference proteome</keyword>
<sequence length="306" mass="35048">MPTDSQPELNQSDPAFISDQVSQARRYYLDLNPSTNDALTVVCGGVERTRADYVISRDCFPYFGMELVTEGRGEVWLGDRNFSLTPGVMFAYGPQTPHRIVSRPEFHMRKYFVDFTGHEAEAALRQTGLLSGSTLLATRMHELVALFEMLDREARIDGEIAGEVCRHVLQLLFAKIRQCCLAESPTMPRAYETYERVREHIEKHFLRLKNVDEVAAECDITPVHLSRLFRRFGGIGAYRFLLRKKMNRAAEMLLEERLLVKQVAEELDFSDAFQFSRAFKRIYGIPPNQLVESRQAALEAIKRSSS</sequence>
<name>A0A5B1CNG6_9BACT</name>
<dbReference type="PANTHER" id="PTHR43280">
    <property type="entry name" value="ARAC-FAMILY TRANSCRIPTIONAL REGULATOR"/>
    <property type="match status" value="1"/>
</dbReference>
<organism evidence="5 6">
    <name type="scientific">Rubripirellula obstinata</name>
    <dbReference type="NCBI Taxonomy" id="406547"/>
    <lineage>
        <taxon>Bacteria</taxon>
        <taxon>Pseudomonadati</taxon>
        <taxon>Planctomycetota</taxon>
        <taxon>Planctomycetia</taxon>
        <taxon>Pirellulales</taxon>
        <taxon>Pirellulaceae</taxon>
        <taxon>Rubripirellula</taxon>
    </lineage>
</organism>
<dbReference type="InterPro" id="IPR009057">
    <property type="entry name" value="Homeodomain-like_sf"/>
</dbReference>
<dbReference type="SMART" id="SM00342">
    <property type="entry name" value="HTH_ARAC"/>
    <property type="match status" value="1"/>
</dbReference>
<evidence type="ECO:0000256" key="1">
    <source>
        <dbReference type="ARBA" id="ARBA00023015"/>
    </source>
</evidence>
<dbReference type="Gene3D" id="1.10.10.60">
    <property type="entry name" value="Homeodomain-like"/>
    <property type="match status" value="1"/>
</dbReference>
<proteinExistence type="predicted"/>
<dbReference type="PROSITE" id="PS01124">
    <property type="entry name" value="HTH_ARAC_FAMILY_2"/>
    <property type="match status" value="1"/>
</dbReference>
<keyword evidence="1" id="KW-0805">Transcription regulation</keyword>
<feature type="domain" description="HTH araC/xylS-type" evidence="4">
    <location>
        <begin position="195"/>
        <end position="293"/>
    </location>
</feature>
<comment type="caution">
    <text evidence="5">The sequence shown here is derived from an EMBL/GenBank/DDBJ whole genome shotgun (WGS) entry which is preliminary data.</text>
</comment>
<gene>
    <name evidence="5" type="primary">btr</name>
    <name evidence="5" type="ORF">LF1_36640</name>
</gene>
<dbReference type="SUPFAM" id="SSF46689">
    <property type="entry name" value="Homeodomain-like"/>
    <property type="match status" value="2"/>
</dbReference>
<dbReference type="RefSeq" id="WP_068258147.1">
    <property type="nucleotide sequence ID" value="NZ_LWSK01000003.1"/>
</dbReference>
<dbReference type="GO" id="GO:0003700">
    <property type="term" value="F:DNA-binding transcription factor activity"/>
    <property type="evidence" value="ECO:0007669"/>
    <property type="project" value="InterPro"/>
</dbReference>
<evidence type="ECO:0000256" key="3">
    <source>
        <dbReference type="ARBA" id="ARBA00023163"/>
    </source>
</evidence>
<protein>
    <submittedName>
        <fullName evidence="5">HTH-type transcriptional activator Btr</fullName>
    </submittedName>
</protein>
<dbReference type="PANTHER" id="PTHR43280:SF31">
    <property type="entry name" value="TRANSCRIPTIONAL REGULATORY PROTEIN"/>
    <property type="match status" value="1"/>
</dbReference>
<dbReference type="Pfam" id="PF12833">
    <property type="entry name" value="HTH_18"/>
    <property type="match status" value="1"/>
</dbReference>
<keyword evidence="3" id="KW-0804">Transcription</keyword>
<evidence type="ECO:0000313" key="5">
    <source>
        <dbReference type="EMBL" id="KAA1261120.1"/>
    </source>
</evidence>
<dbReference type="OrthoDB" id="9807321at2"/>
<evidence type="ECO:0000313" key="6">
    <source>
        <dbReference type="Proteomes" id="UP000322699"/>
    </source>
</evidence>
<evidence type="ECO:0000256" key="2">
    <source>
        <dbReference type="ARBA" id="ARBA00023125"/>
    </source>
</evidence>
<dbReference type="InterPro" id="IPR037923">
    <property type="entry name" value="HTH-like"/>
</dbReference>
<keyword evidence="2" id="KW-0238">DNA-binding</keyword>
<dbReference type="Pfam" id="PF02311">
    <property type="entry name" value="AraC_binding"/>
    <property type="match status" value="1"/>
</dbReference>
<reference evidence="5 6" key="1">
    <citation type="submission" date="2019-08" db="EMBL/GenBank/DDBJ databases">
        <title>Deep-cultivation of Planctomycetes and their phenomic and genomic characterization uncovers novel biology.</title>
        <authorList>
            <person name="Wiegand S."/>
            <person name="Jogler M."/>
            <person name="Boedeker C."/>
            <person name="Pinto D."/>
            <person name="Vollmers J."/>
            <person name="Rivas-Marin E."/>
            <person name="Kohn T."/>
            <person name="Peeters S.H."/>
            <person name="Heuer A."/>
            <person name="Rast P."/>
            <person name="Oberbeckmann S."/>
            <person name="Bunk B."/>
            <person name="Jeske O."/>
            <person name="Meyerdierks A."/>
            <person name="Storesund J.E."/>
            <person name="Kallscheuer N."/>
            <person name="Luecker S."/>
            <person name="Lage O.M."/>
            <person name="Pohl T."/>
            <person name="Merkel B.J."/>
            <person name="Hornburger P."/>
            <person name="Mueller R.-W."/>
            <person name="Bruemmer F."/>
            <person name="Labrenz M."/>
            <person name="Spormann A.M."/>
            <person name="Op Den Camp H."/>
            <person name="Overmann J."/>
            <person name="Amann R."/>
            <person name="Jetten M.S.M."/>
            <person name="Mascher T."/>
            <person name="Medema M.H."/>
            <person name="Devos D.P."/>
            <person name="Kaster A.-K."/>
            <person name="Ovreas L."/>
            <person name="Rohde M."/>
            <person name="Galperin M.Y."/>
            <person name="Jogler C."/>
        </authorList>
    </citation>
    <scope>NUCLEOTIDE SEQUENCE [LARGE SCALE GENOMIC DNA]</scope>
    <source>
        <strain evidence="5 6">LF1</strain>
    </source>
</reference>
<dbReference type="SUPFAM" id="SSF51215">
    <property type="entry name" value="Regulatory protein AraC"/>
    <property type="match status" value="1"/>
</dbReference>